<dbReference type="RefSeq" id="WP_165689315.1">
    <property type="nucleotide sequence ID" value="NZ_FTPR01000001.1"/>
</dbReference>
<gene>
    <name evidence="1" type="ORF">SAMN05421665_1963</name>
</gene>
<reference evidence="2" key="1">
    <citation type="submission" date="2017-01" db="EMBL/GenBank/DDBJ databases">
        <authorList>
            <person name="Varghese N."/>
            <person name="Submissions S."/>
        </authorList>
    </citation>
    <scope>NUCLEOTIDE SEQUENCE [LARGE SCALE GENOMIC DNA]</scope>
    <source>
        <strain evidence="2">DSM 29591</strain>
    </source>
</reference>
<accession>A0A1R3X3U6</accession>
<name>A0A1R3X3U6_9RHOB</name>
<evidence type="ECO:0000313" key="2">
    <source>
        <dbReference type="Proteomes" id="UP000186997"/>
    </source>
</evidence>
<proteinExistence type="predicted"/>
<evidence type="ECO:0000313" key="1">
    <source>
        <dbReference type="EMBL" id="SIT84972.1"/>
    </source>
</evidence>
<keyword evidence="2" id="KW-1185">Reference proteome</keyword>
<dbReference type="AlphaFoldDB" id="A0A1R3X3U6"/>
<sequence>MFRLLRTIILVMFAFVAGMLFEREGRQETCEGGGGLWIENICVGPEFN</sequence>
<dbReference type="EMBL" id="FTPR01000001">
    <property type="protein sequence ID" value="SIT84972.1"/>
    <property type="molecule type" value="Genomic_DNA"/>
</dbReference>
<protein>
    <submittedName>
        <fullName evidence="1">Uncharacterized protein</fullName>
    </submittedName>
</protein>
<organism evidence="1 2">
    <name type="scientific">Yoonia rosea</name>
    <dbReference type="NCBI Taxonomy" id="287098"/>
    <lineage>
        <taxon>Bacteria</taxon>
        <taxon>Pseudomonadati</taxon>
        <taxon>Pseudomonadota</taxon>
        <taxon>Alphaproteobacteria</taxon>
        <taxon>Rhodobacterales</taxon>
        <taxon>Paracoccaceae</taxon>
        <taxon>Yoonia</taxon>
    </lineage>
</organism>
<dbReference type="Proteomes" id="UP000186997">
    <property type="component" value="Unassembled WGS sequence"/>
</dbReference>
<dbReference type="STRING" id="287098.SAMN05421665_1963"/>